<keyword evidence="3" id="KW-1185">Reference proteome</keyword>
<name>A0AA38YDR1_9EURO</name>
<evidence type="ECO:0000313" key="2">
    <source>
        <dbReference type="EMBL" id="KAJ9645447.1"/>
    </source>
</evidence>
<dbReference type="EMBL" id="JAPDRN010000004">
    <property type="protein sequence ID" value="KAJ9645447.1"/>
    <property type="molecule type" value="Genomic_DNA"/>
</dbReference>
<sequence length="215" mass="23653">MASTKLSEKLLERPKPDDGDSRLEHESDGSDDESSFEMILEDITTKKAERRNHVRQNAANVVVPTITSAIDDPLVDTNVYIKGHLMKNSTDTEPKTKTRTIPIHLDPYMAVSQNDEDGWTTITSDEVAEALADQQHRPAPAPAPKLGAAVVGVHRTARDAIGTAGVRRMIRHINNGMSVEEVARRFRMRGHPSSIVREIARFAAQRDADATNAGV</sequence>
<feature type="compositionally biased region" description="Basic and acidic residues" evidence="1">
    <location>
        <begin position="1"/>
        <end position="28"/>
    </location>
</feature>
<protein>
    <submittedName>
        <fullName evidence="2">Uncharacterized protein</fullName>
    </submittedName>
</protein>
<evidence type="ECO:0000313" key="3">
    <source>
        <dbReference type="Proteomes" id="UP001172681"/>
    </source>
</evidence>
<comment type="caution">
    <text evidence="2">The sequence shown here is derived from an EMBL/GenBank/DDBJ whole genome shotgun (WGS) entry which is preliminary data.</text>
</comment>
<feature type="region of interest" description="Disordered" evidence="1">
    <location>
        <begin position="1"/>
        <end position="35"/>
    </location>
</feature>
<dbReference type="Proteomes" id="UP001172681">
    <property type="component" value="Unassembled WGS sequence"/>
</dbReference>
<evidence type="ECO:0000256" key="1">
    <source>
        <dbReference type="SAM" id="MobiDB-lite"/>
    </source>
</evidence>
<dbReference type="AlphaFoldDB" id="A0AA38YDR1"/>
<reference evidence="2" key="1">
    <citation type="submission" date="2022-10" db="EMBL/GenBank/DDBJ databases">
        <title>Culturing micro-colonial fungi from biological soil crusts in the Mojave desert and describing Neophaeococcomyces mojavensis, and introducing the new genera and species Taxawa tesnikishii.</title>
        <authorList>
            <person name="Kurbessoian T."/>
            <person name="Stajich J.E."/>
        </authorList>
    </citation>
    <scope>NUCLEOTIDE SEQUENCE</scope>
    <source>
        <strain evidence="2">TK_35</strain>
    </source>
</reference>
<organism evidence="2 3">
    <name type="scientific">Knufia peltigerae</name>
    <dbReference type="NCBI Taxonomy" id="1002370"/>
    <lineage>
        <taxon>Eukaryota</taxon>
        <taxon>Fungi</taxon>
        <taxon>Dikarya</taxon>
        <taxon>Ascomycota</taxon>
        <taxon>Pezizomycotina</taxon>
        <taxon>Eurotiomycetes</taxon>
        <taxon>Chaetothyriomycetidae</taxon>
        <taxon>Chaetothyriales</taxon>
        <taxon>Trichomeriaceae</taxon>
        <taxon>Knufia</taxon>
    </lineage>
</organism>
<gene>
    <name evidence="2" type="ORF">H2204_001026</name>
</gene>
<accession>A0AA38YDR1</accession>
<proteinExistence type="predicted"/>